<evidence type="ECO:0000259" key="3">
    <source>
        <dbReference type="Pfam" id="PF03763"/>
    </source>
</evidence>
<name>A0A830D4S5_9LAMI</name>
<dbReference type="Proteomes" id="UP000653305">
    <property type="component" value="Unassembled WGS sequence"/>
</dbReference>
<dbReference type="EMBL" id="BMAC01001288">
    <property type="protein sequence ID" value="GFQ06687.1"/>
    <property type="molecule type" value="Genomic_DNA"/>
</dbReference>
<protein>
    <recommendedName>
        <fullName evidence="3">Remorin C-terminal domain-containing protein</fullName>
    </recommendedName>
</protein>
<dbReference type="OrthoDB" id="648416at2759"/>
<gene>
    <name evidence="4" type="ORF">PHJA_002812700</name>
</gene>
<comment type="similarity">
    <text evidence="1">Belongs to the remorin family.</text>
</comment>
<evidence type="ECO:0000256" key="1">
    <source>
        <dbReference type="ARBA" id="ARBA00005711"/>
    </source>
</evidence>
<dbReference type="InterPro" id="IPR005516">
    <property type="entry name" value="Remorin_C"/>
</dbReference>
<keyword evidence="2" id="KW-0175">Coiled coil</keyword>
<reference evidence="4" key="1">
    <citation type="submission" date="2020-07" db="EMBL/GenBank/DDBJ databases">
        <title>Ethylene signaling mediates host invasion by parasitic plants.</title>
        <authorList>
            <person name="Yoshida S."/>
        </authorList>
    </citation>
    <scope>NUCLEOTIDE SEQUENCE</scope>
    <source>
        <strain evidence="4">Okayama</strain>
    </source>
</reference>
<keyword evidence="5" id="KW-1185">Reference proteome</keyword>
<dbReference type="PANTHER" id="PTHR31471">
    <property type="entry name" value="OS02G0116800 PROTEIN"/>
    <property type="match status" value="1"/>
</dbReference>
<feature type="coiled-coil region" evidence="2">
    <location>
        <begin position="37"/>
        <end position="81"/>
    </location>
</feature>
<evidence type="ECO:0000256" key="2">
    <source>
        <dbReference type="SAM" id="Coils"/>
    </source>
</evidence>
<dbReference type="AlphaFoldDB" id="A0A830D4S5"/>
<accession>A0A830D4S5</accession>
<comment type="caution">
    <text evidence="4">The sequence shown here is derived from an EMBL/GenBank/DDBJ whole genome shotgun (WGS) entry which is preliminary data.</text>
</comment>
<feature type="domain" description="Remorin C-terminal" evidence="3">
    <location>
        <begin position="8"/>
        <end position="85"/>
    </location>
</feature>
<organism evidence="4 5">
    <name type="scientific">Phtheirospermum japonicum</name>
    <dbReference type="NCBI Taxonomy" id="374723"/>
    <lineage>
        <taxon>Eukaryota</taxon>
        <taxon>Viridiplantae</taxon>
        <taxon>Streptophyta</taxon>
        <taxon>Embryophyta</taxon>
        <taxon>Tracheophyta</taxon>
        <taxon>Spermatophyta</taxon>
        <taxon>Magnoliopsida</taxon>
        <taxon>eudicotyledons</taxon>
        <taxon>Gunneridae</taxon>
        <taxon>Pentapetalae</taxon>
        <taxon>asterids</taxon>
        <taxon>lamiids</taxon>
        <taxon>Lamiales</taxon>
        <taxon>Orobanchaceae</taxon>
        <taxon>Orobanchaceae incertae sedis</taxon>
        <taxon>Phtheirospermum</taxon>
    </lineage>
</organism>
<dbReference type="PANTHER" id="PTHR31471:SF2">
    <property type="entry name" value="REMORIN FAMILY PROTEIN"/>
    <property type="match status" value="1"/>
</dbReference>
<sequence>MGSTNTEDLASWNVGEASKNISKLQREEAKINAWENLQKAKAEAAIQKLEMKLEKKRSGSMDKITNKLRAAQLRAQAMRDLLSDQAPRNSHKGFSFCIYVRICNCFVCNKS</sequence>
<evidence type="ECO:0000313" key="5">
    <source>
        <dbReference type="Proteomes" id="UP000653305"/>
    </source>
</evidence>
<proteinExistence type="inferred from homology"/>
<evidence type="ECO:0000313" key="4">
    <source>
        <dbReference type="EMBL" id="GFQ06687.1"/>
    </source>
</evidence>
<dbReference type="Pfam" id="PF03763">
    <property type="entry name" value="Remorin_C"/>
    <property type="match status" value="1"/>
</dbReference>